<dbReference type="SMART" id="SM00225">
    <property type="entry name" value="BTB"/>
    <property type="match status" value="1"/>
</dbReference>
<name>A0ABN8B816_CHISP</name>
<sequence>MMDVEGCDNLPDSASVIFGHKVCHTRDAKWLCLNNFYEKVHRPNFYDIGGTYIEDVPDYWFMYKTEQVSSIFLLHIFVCNRQESLFSIAISRNTDNMKVDKKNDAIYLTQSLKEHRFKKSKEMSQNYLTTYSFSSYDLDLIKDKIFYIFISFDSPENRGMCQGFVEQVKLNHDLKALLSDPVGSDFTIESADGVKFQVHKVLLAAHSEVFKAMLKEETAESQNSYVKLVDVGKEDLQCILECIYTGTVTDLENCNCINMLMLADRYNLKSLRELSQYALSQQISVENALEILVVSDMYNSEMLKAVALKFIKKNKSCIQTSTFKEINNPELLRQLLEYIIPA</sequence>
<gene>
    <name evidence="2" type="ORF">CHILSU_LOCUS9086</name>
</gene>
<keyword evidence="3" id="KW-1185">Reference proteome</keyword>
<protein>
    <recommendedName>
        <fullName evidence="1">BTB domain-containing protein</fullName>
    </recommendedName>
</protein>
<dbReference type="PROSITE" id="PS50097">
    <property type="entry name" value="BTB"/>
    <property type="match status" value="1"/>
</dbReference>
<dbReference type="SUPFAM" id="SSF54695">
    <property type="entry name" value="POZ domain"/>
    <property type="match status" value="1"/>
</dbReference>
<evidence type="ECO:0000313" key="2">
    <source>
        <dbReference type="EMBL" id="CAH0405720.1"/>
    </source>
</evidence>
<dbReference type="EMBL" id="OU963898">
    <property type="protein sequence ID" value="CAH0405720.1"/>
    <property type="molecule type" value="Genomic_DNA"/>
</dbReference>
<dbReference type="PANTHER" id="PTHR24413">
    <property type="entry name" value="SPECKLE-TYPE POZ PROTEIN"/>
    <property type="match status" value="1"/>
</dbReference>
<feature type="domain" description="BTB" evidence="1">
    <location>
        <begin position="184"/>
        <end position="252"/>
    </location>
</feature>
<evidence type="ECO:0000313" key="3">
    <source>
        <dbReference type="Proteomes" id="UP001153292"/>
    </source>
</evidence>
<evidence type="ECO:0000259" key="1">
    <source>
        <dbReference type="PROSITE" id="PS50097"/>
    </source>
</evidence>
<dbReference type="Pfam" id="PF00651">
    <property type="entry name" value="BTB"/>
    <property type="match status" value="1"/>
</dbReference>
<dbReference type="CDD" id="cd18186">
    <property type="entry name" value="BTB_POZ_ZBTB_KLHL-like"/>
    <property type="match status" value="1"/>
</dbReference>
<dbReference type="InterPro" id="IPR000210">
    <property type="entry name" value="BTB/POZ_dom"/>
</dbReference>
<dbReference type="Proteomes" id="UP001153292">
    <property type="component" value="Chromosome 5"/>
</dbReference>
<organism evidence="2 3">
    <name type="scientific">Chilo suppressalis</name>
    <name type="common">Asiatic rice borer moth</name>
    <dbReference type="NCBI Taxonomy" id="168631"/>
    <lineage>
        <taxon>Eukaryota</taxon>
        <taxon>Metazoa</taxon>
        <taxon>Ecdysozoa</taxon>
        <taxon>Arthropoda</taxon>
        <taxon>Hexapoda</taxon>
        <taxon>Insecta</taxon>
        <taxon>Pterygota</taxon>
        <taxon>Neoptera</taxon>
        <taxon>Endopterygota</taxon>
        <taxon>Lepidoptera</taxon>
        <taxon>Glossata</taxon>
        <taxon>Ditrysia</taxon>
        <taxon>Pyraloidea</taxon>
        <taxon>Crambidae</taxon>
        <taxon>Crambinae</taxon>
        <taxon>Chilo</taxon>
    </lineage>
</organism>
<dbReference type="Gene3D" id="1.25.40.420">
    <property type="match status" value="1"/>
</dbReference>
<dbReference type="InterPro" id="IPR011333">
    <property type="entry name" value="SKP1/BTB/POZ_sf"/>
</dbReference>
<proteinExistence type="predicted"/>
<accession>A0ABN8B816</accession>
<dbReference type="Gene3D" id="3.30.710.10">
    <property type="entry name" value="Potassium Channel Kv1.1, Chain A"/>
    <property type="match status" value="1"/>
</dbReference>
<reference evidence="2" key="1">
    <citation type="submission" date="2021-12" db="EMBL/GenBank/DDBJ databases">
        <authorList>
            <person name="King R."/>
        </authorList>
    </citation>
    <scope>NUCLEOTIDE SEQUENCE</scope>
</reference>